<evidence type="ECO:0000313" key="7">
    <source>
        <dbReference type="Proteomes" id="UP000243205"/>
    </source>
</evidence>
<keyword evidence="3" id="KW-0998">Cell outer membrane</keyword>
<dbReference type="PANTHER" id="PTHR30329:SF21">
    <property type="entry name" value="LIPOPROTEIN YIAD-RELATED"/>
    <property type="match status" value="1"/>
</dbReference>
<dbReference type="RefSeq" id="WP_092075686.1">
    <property type="nucleotide sequence ID" value="NZ_FNAQ01000001.1"/>
</dbReference>
<dbReference type="PRINTS" id="PR01021">
    <property type="entry name" value="OMPADOMAIN"/>
</dbReference>
<dbReference type="PROSITE" id="PS51123">
    <property type="entry name" value="OMPA_2"/>
    <property type="match status" value="1"/>
</dbReference>
<accession>A0A1G6XT35</accession>
<dbReference type="InterPro" id="IPR006665">
    <property type="entry name" value="OmpA-like"/>
</dbReference>
<dbReference type="GO" id="GO:0009279">
    <property type="term" value="C:cell outer membrane"/>
    <property type="evidence" value="ECO:0007669"/>
    <property type="project" value="UniProtKB-SubCell"/>
</dbReference>
<dbReference type="PROSITE" id="PS51257">
    <property type="entry name" value="PROKAR_LIPOPROTEIN"/>
    <property type="match status" value="1"/>
</dbReference>
<evidence type="ECO:0000259" key="5">
    <source>
        <dbReference type="PROSITE" id="PS51123"/>
    </source>
</evidence>
<dbReference type="InterPro" id="IPR006664">
    <property type="entry name" value="OMP_bac"/>
</dbReference>
<keyword evidence="2 4" id="KW-0472">Membrane</keyword>
<proteinExistence type="predicted"/>
<organism evidence="6 7">
    <name type="scientific">Desulfuromonas thiophila</name>
    <dbReference type="NCBI Taxonomy" id="57664"/>
    <lineage>
        <taxon>Bacteria</taxon>
        <taxon>Pseudomonadati</taxon>
        <taxon>Thermodesulfobacteriota</taxon>
        <taxon>Desulfuromonadia</taxon>
        <taxon>Desulfuromonadales</taxon>
        <taxon>Desulfuromonadaceae</taxon>
        <taxon>Desulfuromonas</taxon>
    </lineage>
</organism>
<dbReference type="SUPFAM" id="SSF103088">
    <property type="entry name" value="OmpA-like"/>
    <property type="match status" value="1"/>
</dbReference>
<dbReference type="EMBL" id="FNAQ01000001">
    <property type="protein sequence ID" value="SDD81359.1"/>
    <property type="molecule type" value="Genomic_DNA"/>
</dbReference>
<evidence type="ECO:0000256" key="2">
    <source>
        <dbReference type="ARBA" id="ARBA00023136"/>
    </source>
</evidence>
<protein>
    <submittedName>
        <fullName evidence="6">Outer membrane protein OmpA</fullName>
    </submittedName>
</protein>
<reference evidence="7" key="1">
    <citation type="submission" date="2016-10" db="EMBL/GenBank/DDBJ databases">
        <authorList>
            <person name="Varghese N."/>
            <person name="Submissions S."/>
        </authorList>
    </citation>
    <scope>NUCLEOTIDE SEQUENCE [LARGE SCALE GENOMIC DNA]</scope>
    <source>
        <strain evidence="7">DSM 8987</strain>
    </source>
</reference>
<dbReference type="InterPro" id="IPR050330">
    <property type="entry name" value="Bact_OuterMem_StrucFunc"/>
</dbReference>
<name>A0A1G6XT35_9BACT</name>
<dbReference type="Proteomes" id="UP000243205">
    <property type="component" value="Unassembled WGS sequence"/>
</dbReference>
<dbReference type="CDD" id="cd07185">
    <property type="entry name" value="OmpA_C-like"/>
    <property type="match status" value="1"/>
</dbReference>
<gene>
    <name evidence="6" type="ORF">SAMN05661003_101387</name>
</gene>
<dbReference type="AlphaFoldDB" id="A0A1G6XT35"/>
<dbReference type="InterPro" id="IPR036737">
    <property type="entry name" value="OmpA-like_sf"/>
</dbReference>
<evidence type="ECO:0000256" key="3">
    <source>
        <dbReference type="ARBA" id="ARBA00023237"/>
    </source>
</evidence>
<feature type="domain" description="OmpA-like" evidence="5">
    <location>
        <begin position="91"/>
        <end position="205"/>
    </location>
</feature>
<keyword evidence="7" id="KW-1185">Reference proteome</keyword>
<comment type="subcellular location">
    <subcellularLocation>
        <location evidence="1">Cell outer membrane</location>
    </subcellularLocation>
</comment>
<dbReference type="STRING" id="57664.SAMN05661003_101387"/>
<dbReference type="PANTHER" id="PTHR30329">
    <property type="entry name" value="STATOR ELEMENT OF FLAGELLAR MOTOR COMPLEX"/>
    <property type="match status" value="1"/>
</dbReference>
<evidence type="ECO:0000313" key="6">
    <source>
        <dbReference type="EMBL" id="SDD81359.1"/>
    </source>
</evidence>
<sequence length="205" mass="22107">MRSACCAITGYSFARLLLVLLTALLAACSSSRVVLLDAGSAGQGLCLTTAAGELALSEVNSCAQVRSASSRPQVRQLSAVEVDTRYGALIDQAPLPPVSFLLYFTTGGTDLQPASRELLPQIEQAIVRRVPCAVNIIGHSDRTGSREYNVALSLRRAQAVQRWLESRNLDILAVSVESYGEEDPLVPTADNVAEPRNRRVELLIR</sequence>
<dbReference type="Pfam" id="PF00691">
    <property type="entry name" value="OmpA"/>
    <property type="match status" value="1"/>
</dbReference>
<dbReference type="OrthoDB" id="9805566at2"/>
<evidence type="ECO:0000256" key="1">
    <source>
        <dbReference type="ARBA" id="ARBA00004442"/>
    </source>
</evidence>
<dbReference type="Gene3D" id="3.30.1330.60">
    <property type="entry name" value="OmpA-like domain"/>
    <property type="match status" value="1"/>
</dbReference>
<evidence type="ECO:0000256" key="4">
    <source>
        <dbReference type="PROSITE-ProRule" id="PRU00473"/>
    </source>
</evidence>